<keyword evidence="5" id="KW-1185">Reference proteome</keyword>
<accession>A0AAR2LS26</accession>
<reference evidence="4" key="2">
    <citation type="submission" date="2025-08" db="UniProtKB">
        <authorList>
            <consortium name="Ensembl"/>
        </authorList>
    </citation>
    <scope>IDENTIFICATION</scope>
</reference>
<dbReference type="Pfam" id="PF13843">
    <property type="entry name" value="DDE_Tnp_1_7"/>
    <property type="match status" value="1"/>
</dbReference>
<protein>
    <recommendedName>
        <fullName evidence="6">PiggyBac transposable element-derived protein domain-containing protein</fullName>
    </recommendedName>
</protein>
<evidence type="ECO:0000256" key="1">
    <source>
        <dbReference type="SAM" id="MobiDB-lite"/>
    </source>
</evidence>
<dbReference type="Proteomes" id="UP001501920">
    <property type="component" value="Chromosome 14"/>
</dbReference>
<dbReference type="PANTHER" id="PTHR46599">
    <property type="entry name" value="PIGGYBAC TRANSPOSABLE ELEMENT-DERIVED PROTEIN 4"/>
    <property type="match status" value="1"/>
</dbReference>
<feature type="region of interest" description="Disordered" evidence="1">
    <location>
        <begin position="1"/>
        <end position="59"/>
    </location>
</feature>
<organism evidence="4 5">
    <name type="scientific">Pygocentrus nattereri</name>
    <name type="common">Red-bellied piranha</name>
    <dbReference type="NCBI Taxonomy" id="42514"/>
    <lineage>
        <taxon>Eukaryota</taxon>
        <taxon>Metazoa</taxon>
        <taxon>Chordata</taxon>
        <taxon>Craniata</taxon>
        <taxon>Vertebrata</taxon>
        <taxon>Euteleostomi</taxon>
        <taxon>Actinopterygii</taxon>
        <taxon>Neopterygii</taxon>
        <taxon>Teleostei</taxon>
        <taxon>Ostariophysi</taxon>
        <taxon>Characiformes</taxon>
        <taxon>Characoidei</taxon>
        <taxon>Pygocentrus</taxon>
    </lineage>
</organism>
<feature type="region of interest" description="Disordered" evidence="1">
    <location>
        <begin position="476"/>
        <end position="511"/>
    </location>
</feature>
<evidence type="ECO:0000313" key="4">
    <source>
        <dbReference type="Ensembl" id="ENSPNAP00000079375.1"/>
    </source>
</evidence>
<dbReference type="Pfam" id="PF13842">
    <property type="entry name" value="zf-Tnp_2"/>
    <property type="match status" value="1"/>
</dbReference>
<feature type="domain" description="PiggyBac transposable element-derived protein 4 C-terminal zinc-finger" evidence="2">
    <location>
        <begin position="535"/>
        <end position="574"/>
    </location>
</feature>
<evidence type="ECO:0000313" key="5">
    <source>
        <dbReference type="Proteomes" id="UP001501920"/>
    </source>
</evidence>
<evidence type="ECO:0008006" key="6">
    <source>
        <dbReference type="Google" id="ProtNLM"/>
    </source>
</evidence>
<name>A0AAR2LS26_PYGNA</name>
<feature type="compositionally biased region" description="Basic and acidic residues" evidence="1">
    <location>
        <begin position="1"/>
        <end position="15"/>
    </location>
</feature>
<dbReference type="InterPro" id="IPR032718">
    <property type="entry name" value="PGBD4_Znf_C"/>
</dbReference>
<dbReference type="AlphaFoldDB" id="A0AAR2LS26"/>
<dbReference type="Ensembl" id="ENSPNAT00000050884.1">
    <property type="protein sequence ID" value="ENSPNAP00000079375.1"/>
    <property type="gene ID" value="ENSPNAG00000036293.1"/>
</dbReference>
<dbReference type="PANTHER" id="PTHR46599:SF3">
    <property type="entry name" value="PIGGYBAC TRANSPOSABLE ELEMENT-DERIVED PROTEIN 4"/>
    <property type="match status" value="1"/>
</dbReference>
<evidence type="ECO:0000259" key="3">
    <source>
        <dbReference type="Pfam" id="PF13843"/>
    </source>
</evidence>
<sequence length="582" mass="65806">MRAESPCEIEVKLEPGSESEESLEREPAPRSKGRKRPHPLQQQQPLQNRKDKRPRGDEQPGFVILEDASQNFAPKRRPGVHVGRSQSRSPFDIFQLFFSADVVGALVQNTNQNAKRTKTAHSWKELSVEELYRFLGLVLYTGLVKAPSLPCYWSSQSLFKFEFPASVMTQARFEAIASCFHLSDPEAAAINESKAGTAEYDPLHQLKPLLNDLMTSCKRYFHPFRSLTITQVEPEDDFEKFALEEPNSEKHRLLVLADNSCGYVWNLCVMENSTASASAKGLGYDSVMQLMDVELLGQGYHLSVDSFHTSLELFKDLHQSKCYAWGIISPKALGFPRTSMNNSKVSNNVSVEWLQRDHILFLKYTEPVERAICSTIHRAAQTRDTQRKSKNCNLPSMDKGDVRTQDKESDMLKRVTASHRDLQKPSKWYICLFYQLLGIACANSFILHMELGRKGSHTHKAFMEHLIDMLVNQGKCSKNSQPTDESGDEDKSLPAEQEASETSPDLQDGQEKVHVIKPPSGGWYCIPLLNPAGGKACIHCYKHKRKLSITTFICQVCNATLCLRPDSNCFHEWHIKQGLAEP</sequence>
<feature type="domain" description="PiggyBac transposable element-derived protein" evidence="3">
    <location>
        <begin position="89"/>
        <end position="445"/>
    </location>
</feature>
<dbReference type="InterPro" id="IPR029526">
    <property type="entry name" value="PGBD"/>
</dbReference>
<dbReference type="GeneTree" id="ENSGT00940000163467"/>
<proteinExistence type="predicted"/>
<reference evidence="4 5" key="1">
    <citation type="submission" date="2020-10" db="EMBL/GenBank/DDBJ databases">
        <title>Pygocentrus nattereri (red-bellied piranha) genome, fPygNat1, primary haplotype.</title>
        <authorList>
            <person name="Myers G."/>
            <person name="Meyer A."/>
            <person name="Karagic N."/>
            <person name="Pippel M."/>
            <person name="Winkler S."/>
            <person name="Tracey A."/>
            <person name="Wood J."/>
            <person name="Formenti G."/>
            <person name="Howe K."/>
            <person name="Fedrigo O."/>
            <person name="Jarvis E.D."/>
        </authorList>
    </citation>
    <scope>NUCLEOTIDE SEQUENCE [LARGE SCALE GENOMIC DNA]</scope>
</reference>
<evidence type="ECO:0000259" key="2">
    <source>
        <dbReference type="Pfam" id="PF13842"/>
    </source>
</evidence>
<reference evidence="4" key="3">
    <citation type="submission" date="2025-09" db="UniProtKB">
        <authorList>
            <consortium name="Ensembl"/>
        </authorList>
    </citation>
    <scope>IDENTIFICATION</scope>
</reference>